<proteinExistence type="predicted"/>
<dbReference type="GO" id="GO:0008168">
    <property type="term" value="F:methyltransferase activity"/>
    <property type="evidence" value="ECO:0007669"/>
    <property type="project" value="UniProtKB-KW"/>
</dbReference>
<accession>A0ABU7MJU5</accession>
<dbReference type="Gene3D" id="3.40.50.150">
    <property type="entry name" value="Vaccinia Virus protein VP39"/>
    <property type="match status" value="1"/>
</dbReference>
<name>A0ABU7MJU5_9ACTN</name>
<protein>
    <submittedName>
        <fullName evidence="1">Methyltransferase domain-containing protein</fullName>
    </submittedName>
</protein>
<dbReference type="InterPro" id="IPR023149">
    <property type="entry name" value="Trans_acon_MeTrfase_C"/>
</dbReference>
<dbReference type="Proteomes" id="UP001347146">
    <property type="component" value="Unassembled WGS sequence"/>
</dbReference>
<dbReference type="GO" id="GO:0032259">
    <property type="term" value="P:methylation"/>
    <property type="evidence" value="ECO:0007669"/>
    <property type="project" value="UniProtKB-KW"/>
</dbReference>
<dbReference type="RefSeq" id="WP_330436478.1">
    <property type="nucleotide sequence ID" value="NZ_JAZDUF010000010.1"/>
</dbReference>
<keyword evidence="2" id="KW-1185">Reference proteome</keyword>
<dbReference type="PANTHER" id="PTHR43861:SF1">
    <property type="entry name" value="TRANS-ACONITATE 2-METHYLTRANSFERASE"/>
    <property type="match status" value="1"/>
</dbReference>
<gene>
    <name evidence="1" type="ORF">VZC37_23840</name>
</gene>
<dbReference type="CDD" id="cd02440">
    <property type="entry name" value="AdoMet_MTases"/>
    <property type="match status" value="1"/>
</dbReference>
<dbReference type="Pfam" id="PF13489">
    <property type="entry name" value="Methyltransf_23"/>
    <property type="match status" value="1"/>
</dbReference>
<dbReference type="Gene3D" id="1.10.150.290">
    <property type="entry name" value="S-adenosyl-L-methionine-dependent methyltransferases"/>
    <property type="match status" value="1"/>
</dbReference>
<keyword evidence="1" id="KW-0808">Transferase</keyword>
<dbReference type="PANTHER" id="PTHR43861">
    <property type="entry name" value="TRANS-ACONITATE 2-METHYLTRANSFERASE-RELATED"/>
    <property type="match status" value="1"/>
</dbReference>
<evidence type="ECO:0000313" key="1">
    <source>
        <dbReference type="EMBL" id="MEE3853390.1"/>
    </source>
</evidence>
<dbReference type="InterPro" id="IPR029063">
    <property type="entry name" value="SAM-dependent_MTases_sf"/>
</dbReference>
<organism evidence="1 2">
    <name type="scientific">Gordonia sesuvii</name>
    <dbReference type="NCBI Taxonomy" id="3116777"/>
    <lineage>
        <taxon>Bacteria</taxon>
        <taxon>Bacillati</taxon>
        <taxon>Actinomycetota</taxon>
        <taxon>Actinomycetes</taxon>
        <taxon>Mycobacteriales</taxon>
        <taxon>Gordoniaceae</taxon>
        <taxon>Gordonia</taxon>
    </lineage>
</organism>
<dbReference type="SUPFAM" id="SSF53335">
    <property type="entry name" value="S-adenosyl-L-methionine-dependent methyltransferases"/>
    <property type="match status" value="1"/>
</dbReference>
<comment type="caution">
    <text evidence="1">The sequence shown here is derived from an EMBL/GenBank/DDBJ whole genome shotgun (WGS) entry which is preliminary data.</text>
</comment>
<keyword evidence="1" id="KW-0489">Methyltransferase</keyword>
<evidence type="ECO:0000313" key="2">
    <source>
        <dbReference type="Proteomes" id="UP001347146"/>
    </source>
</evidence>
<reference evidence="1 2" key="1">
    <citation type="submission" date="2024-01" db="EMBL/GenBank/DDBJ databases">
        <title>Draft genome sequence of Gordonia sp. LSe1-13.</title>
        <authorList>
            <person name="Suphannarot A."/>
            <person name="Mingma R."/>
        </authorList>
    </citation>
    <scope>NUCLEOTIDE SEQUENCE [LARGE SCALE GENOMIC DNA]</scope>
    <source>
        <strain evidence="1 2">LSe1-13</strain>
    </source>
</reference>
<sequence length="255" mass="28687">MQTWDPDRYLQFADARARPYLDLIAQVPTAPATIVDLGCGPGYLTRHLRALWPDAQILGIDSSPTMIDQAIRDNTDRNANYDIADAATWSPNQPVDLIVSNAMFQWVPDAMSAIDRLLGHLNDGGVFAVQVPDNADSPMHRHLVELAEDPRFADHLGEVRRMPKFAPADFLSFFTERGYTTNTWSTTYLHVLHGDNPVYDWSAGTAARPYLAALDESDRDTFVDEYQQRLRDAYPPQTMGTVLPFRRTFAVATPF</sequence>
<dbReference type="EMBL" id="JAZDUF010000010">
    <property type="protein sequence ID" value="MEE3853390.1"/>
    <property type="molecule type" value="Genomic_DNA"/>
</dbReference>